<feature type="non-terminal residue" evidence="1">
    <location>
        <position position="63"/>
    </location>
</feature>
<comment type="caution">
    <text evidence="1">The sequence shown here is derived from an EMBL/GenBank/DDBJ whole genome shotgun (WGS) entry which is preliminary data.</text>
</comment>
<sequence>SFSYILSAIYFFETFPRVTAFNGVSIALPNEVAIISLVSWVFYELGNLKNITAARIFRVIDDI</sequence>
<dbReference type="EMBL" id="CAJVPM010028360">
    <property type="protein sequence ID" value="CAG8669541.1"/>
    <property type="molecule type" value="Genomic_DNA"/>
</dbReference>
<evidence type="ECO:0000313" key="2">
    <source>
        <dbReference type="Proteomes" id="UP000789860"/>
    </source>
</evidence>
<gene>
    <name evidence="1" type="ORF">SCALOS_LOCUS9325</name>
</gene>
<dbReference type="Proteomes" id="UP000789860">
    <property type="component" value="Unassembled WGS sequence"/>
</dbReference>
<keyword evidence="2" id="KW-1185">Reference proteome</keyword>
<name>A0ACA9NQB7_9GLOM</name>
<feature type="non-terminal residue" evidence="1">
    <location>
        <position position="1"/>
    </location>
</feature>
<organism evidence="1 2">
    <name type="scientific">Scutellospora calospora</name>
    <dbReference type="NCBI Taxonomy" id="85575"/>
    <lineage>
        <taxon>Eukaryota</taxon>
        <taxon>Fungi</taxon>
        <taxon>Fungi incertae sedis</taxon>
        <taxon>Mucoromycota</taxon>
        <taxon>Glomeromycotina</taxon>
        <taxon>Glomeromycetes</taxon>
        <taxon>Diversisporales</taxon>
        <taxon>Gigasporaceae</taxon>
        <taxon>Scutellospora</taxon>
    </lineage>
</organism>
<reference evidence="1" key="1">
    <citation type="submission" date="2021-06" db="EMBL/GenBank/DDBJ databases">
        <authorList>
            <person name="Kallberg Y."/>
            <person name="Tangrot J."/>
            <person name="Rosling A."/>
        </authorList>
    </citation>
    <scope>NUCLEOTIDE SEQUENCE</scope>
    <source>
        <strain evidence="1">AU212A</strain>
    </source>
</reference>
<proteinExistence type="predicted"/>
<accession>A0ACA9NQB7</accession>
<protein>
    <submittedName>
        <fullName evidence="1">10359_t:CDS:1</fullName>
    </submittedName>
</protein>
<evidence type="ECO:0000313" key="1">
    <source>
        <dbReference type="EMBL" id="CAG8669541.1"/>
    </source>
</evidence>